<organism evidence="10 11">
    <name type="scientific">Sporanaerobacter acetigenes DSM 13106</name>
    <dbReference type="NCBI Taxonomy" id="1123281"/>
    <lineage>
        <taxon>Bacteria</taxon>
        <taxon>Bacillati</taxon>
        <taxon>Bacillota</taxon>
        <taxon>Tissierellia</taxon>
        <taxon>Tissierellales</taxon>
        <taxon>Sporanaerobacteraceae</taxon>
        <taxon>Sporanaerobacter</taxon>
    </lineage>
</organism>
<dbReference type="InterPro" id="IPR011994">
    <property type="entry name" value="Cytidylate_kinase_dom"/>
</dbReference>
<dbReference type="Gene3D" id="3.40.50.300">
    <property type="entry name" value="P-loop containing nucleotide triphosphate hydrolases"/>
    <property type="match status" value="1"/>
</dbReference>
<keyword evidence="2 8" id="KW-0808">Transferase</keyword>
<evidence type="ECO:0000313" key="11">
    <source>
        <dbReference type="Proteomes" id="UP000184389"/>
    </source>
</evidence>
<evidence type="ECO:0000256" key="5">
    <source>
        <dbReference type="ARBA" id="ARBA00022840"/>
    </source>
</evidence>
<dbReference type="InterPro" id="IPR003136">
    <property type="entry name" value="Cytidylate_kin"/>
</dbReference>
<protein>
    <recommendedName>
        <fullName evidence="8">Cytidylate kinase</fullName>
        <shortName evidence="8">CK</shortName>
        <ecNumber evidence="8">2.7.4.25</ecNumber>
    </recommendedName>
    <alternativeName>
        <fullName evidence="8">Cytidine monophosphate kinase</fullName>
        <shortName evidence="8">CMP kinase</shortName>
    </alternativeName>
</protein>
<name>A0A1M5XMK9_9FIRM</name>
<proteinExistence type="inferred from homology"/>
<comment type="catalytic activity">
    <reaction evidence="7 8">
        <text>CMP + ATP = CDP + ADP</text>
        <dbReference type="Rhea" id="RHEA:11600"/>
        <dbReference type="ChEBI" id="CHEBI:30616"/>
        <dbReference type="ChEBI" id="CHEBI:58069"/>
        <dbReference type="ChEBI" id="CHEBI:60377"/>
        <dbReference type="ChEBI" id="CHEBI:456216"/>
        <dbReference type="EC" id="2.7.4.25"/>
    </reaction>
</comment>
<keyword evidence="3 8" id="KW-0547">Nucleotide-binding</keyword>
<dbReference type="InterPro" id="IPR027417">
    <property type="entry name" value="P-loop_NTPase"/>
</dbReference>
<comment type="subcellular location">
    <subcellularLocation>
        <location evidence="8">Cytoplasm</location>
    </subcellularLocation>
</comment>
<keyword evidence="11" id="KW-1185">Reference proteome</keyword>
<feature type="domain" description="Cytidylate kinase" evidence="9">
    <location>
        <begin position="7"/>
        <end position="217"/>
    </location>
</feature>
<dbReference type="PANTHER" id="PTHR21299:SF2">
    <property type="entry name" value="CYTIDYLATE KINASE"/>
    <property type="match status" value="1"/>
</dbReference>
<dbReference type="EMBL" id="FQXR01000007">
    <property type="protein sequence ID" value="SHI00778.1"/>
    <property type="molecule type" value="Genomic_DNA"/>
</dbReference>
<dbReference type="EC" id="2.7.4.25" evidence="8"/>
<gene>
    <name evidence="8" type="primary">cmk</name>
    <name evidence="10" type="ORF">SAMN02745180_01740</name>
</gene>
<sequence>MNGSISIAIDGPAGAGKSTIAKIVANRLEIDYIDTGAMYRAFTYKLLCKNIDFNDEKTILKELEDTLIDFRENHIYLDGKIVDKQIRDNIINQNVSYIAKIKEIRDGMVRIQRNIAKDKSIVMDGRDIGTVVLPNADYKFFIVASIEERAKRRYKDLLEKGETTITLEQVKEELEKRDTIDSTREIAPLIKAENAIEVDTTNQTIEESVDTILKIIEGR</sequence>
<dbReference type="GO" id="GO:0015949">
    <property type="term" value="P:nucleobase-containing small molecule interconversion"/>
    <property type="evidence" value="ECO:0007669"/>
    <property type="project" value="TreeGrafter"/>
</dbReference>
<dbReference type="OrthoDB" id="9807434at2"/>
<dbReference type="STRING" id="1123281.SAMN02745180_01740"/>
<dbReference type="GO" id="GO:0036430">
    <property type="term" value="F:CMP kinase activity"/>
    <property type="evidence" value="ECO:0007669"/>
    <property type="project" value="RHEA"/>
</dbReference>
<keyword evidence="8" id="KW-0963">Cytoplasm</keyword>
<dbReference type="GO" id="GO:0005829">
    <property type="term" value="C:cytosol"/>
    <property type="evidence" value="ECO:0007669"/>
    <property type="project" value="TreeGrafter"/>
</dbReference>
<evidence type="ECO:0000256" key="6">
    <source>
        <dbReference type="ARBA" id="ARBA00047615"/>
    </source>
</evidence>
<comment type="similarity">
    <text evidence="1 8">Belongs to the cytidylate kinase family. Type 1 subfamily.</text>
</comment>
<dbReference type="Pfam" id="PF02224">
    <property type="entry name" value="Cytidylate_kin"/>
    <property type="match status" value="1"/>
</dbReference>
<evidence type="ECO:0000256" key="1">
    <source>
        <dbReference type="ARBA" id="ARBA00009427"/>
    </source>
</evidence>
<accession>A0A1M5XMK9</accession>
<keyword evidence="4 8" id="KW-0418">Kinase</keyword>
<evidence type="ECO:0000313" key="10">
    <source>
        <dbReference type="EMBL" id="SHI00778.1"/>
    </source>
</evidence>
<dbReference type="GO" id="GO:0005524">
    <property type="term" value="F:ATP binding"/>
    <property type="evidence" value="ECO:0007669"/>
    <property type="project" value="UniProtKB-UniRule"/>
</dbReference>
<evidence type="ECO:0000256" key="7">
    <source>
        <dbReference type="ARBA" id="ARBA00048478"/>
    </source>
</evidence>
<dbReference type="GO" id="GO:0006220">
    <property type="term" value="P:pyrimidine nucleotide metabolic process"/>
    <property type="evidence" value="ECO:0007669"/>
    <property type="project" value="UniProtKB-UniRule"/>
</dbReference>
<dbReference type="AlphaFoldDB" id="A0A1M5XMK9"/>
<dbReference type="Proteomes" id="UP000184389">
    <property type="component" value="Unassembled WGS sequence"/>
</dbReference>
<dbReference type="PANTHER" id="PTHR21299">
    <property type="entry name" value="CYTIDYLATE KINASE/PANTOATE-BETA-ALANINE LIGASE"/>
    <property type="match status" value="1"/>
</dbReference>
<keyword evidence="5 8" id="KW-0067">ATP-binding</keyword>
<dbReference type="NCBIfam" id="TIGR00017">
    <property type="entry name" value="cmk"/>
    <property type="match status" value="1"/>
</dbReference>
<dbReference type="RefSeq" id="WP_072744406.1">
    <property type="nucleotide sequence ID" value="NZ_FQXR01000007.1"/>
</dbReference>
<evidence type="ECO:0000256" key="8">
    <source>
        <dbReference type="HAMAP-Rule" id="MF_00238"/>
    </source>
</evidence>
<comment type="catalytic activity">
    <reaction evidence="6 8">
        <text>dCMP + ATP = dCDP + ADP</text>
        <dbReference type="Rhea" id="RHEA:25094"/>
        <dbReference type="ChEBI" id="CHEBI:30616"/>
        <dbReference type="ChEBI" id="CHEBI:57566"/>
        <dbReference type="ChEBI" id="CHEBI:58593"/>
        <dbReference type="ChEBI" id="CHEBI:456216"/>
        <dbReference type="EC" id="2.7.4.25"/>
    </reaction>
</comment>
<evidence type="ECO:0000256" key="4">
    <source>
        <dbReference type="ARBA" id="ARBA00022777"/>
    </source>
</evidence>
<evidence type="ECO:0000256" key="2">
    <source>
        <dbReference type="ARBA" id="ARBA00022679"/>
    </source>
</evidence>
<dbReference type="SUPFAM" id="SSF52540">
    <property type="entry name" value="P-loop containing nucleoside triphosphate hydrolases"/>
    <property type="match status" value="1"/>
</dbReference>
<evidence type="ECO:0000256" key="3">
    <source>
        <dbReference type="ARBA" id="ARBA00022741"/>
    </source>
</evidence>
<reference evidence="10 11" key="1">
    <citation type="submission" date="2016-11" db="EMBL/GenBank/DDBJ databases">
        <authorList>
            <person name="Jaros S."/>
            <person name="Januszkiewicz K."/>
            <person name="Wedrychowicz H."/>
        </authorList>
    </citation>
    <scope>NUCLEOTIDE SEQUENCE [LARGE SCALE GENOMIC DNA]</scope>
    <source>
        <strain evidence="10 11">DSM 13106</strain>
    </source>
</reference>
<feature type="binding site" evidence="8">
    <location>
        <begin position="11"/>
        <end position="19"/>
    </location>
    <ligand>
        <name>ATP</name>
        <dbReference type="ChEBI" id="CHEBI:30616"/>
    </ligand>
</feature>
<evidence type="ECO:0000259" key="9">
    <source>
        <dbReference type="Pfam" id="PF02224"/>
    </source>
</evidence>
<dbReference type="HAMAP" id="MF_00238">
    <property type="entry name" value="Cytidyl_kinase_type1"/>
    <property type="match status" value="1"/>
</dbReference>
<dbReference type="CDD" id="cd02020">
    <property type="entry name" value="CMPK"/>
    <property type="match status" value="1"/>
</dbReference>
<dbReference type="GO" id="GO:0036431">
    <property type="term" value="F:dCMP kinase activity"/>
    <property type="evidence" value="ECO:0007669"/>
    <property type="project" value="InterPro"/>
</dbReference>